<feature type="region of interest" description="Disordered" evidence="1">
    <location>
        <begin position="457"/>
        <end position="504"/>
    </location>
</feature>
<feature type="compositionally biased region" description="Polar residues" evidence="1">
    <location>
        <begin position="79"/>
        <end position="88"/>
    </location>
</feature>
<protein>
    <submittedName>
        <fullName evidence="2">Uncharacterized protein</fullName>
    </submittedName>
</protein>
<dbReference type="EMBL" id="JADGJD010000493">
    <property type="protein sequence ID" value="KAJ3050616.1"/>
    <property type="molecule type" value="Genomic_DNA"/>
</dbReference>
<evidence type="ECO:0000313" key="2">
    <source>
        <dbReference type="EMBL" id="KAJ3050616.1"/>
    </source>
</evidence>
<sequence length="504" mass="57332">MPTTVVTLSAWPDGTAVFTPGDPLPQKVSIMHPPMFWNVYGILAMHFTANTLPLLESYGYHPTRFLHRRRSFESADSPDGSSTEMSEISETRNTREYRRVMASLSTATASERFKTVMGNPTIFARYKSFAARDLTTENPLFWEHYTSLIKLLPNPPSNPTNFASAEPVPPVLIPLFLKIYTTFILPDSPLELNLPGSVTQMVFGQMEPVRRKRPGVGVRRDVFVKVAKCVEDMIYETLPRFLEVEKEEYARTGGIGIDYEAQTRDGLRRREKTHVRDENEFGLGKNDGHKGWVVKSEEASDTWEERRQYPSEHGRDFRGDGGKFSGGRPGWEEVHNYGGATREQQPGYSPQPYSENRVRGHGYSEGQSPGRHHYGDRSRAAVDDNQAGKRERGYKEQSMREPHGRVEYRRDPRTDGDYDDYDGWEPTYDPAAGSQTHYDGGRRHHDAGYYGDVARERAPGYSDEPAINPNASGQLRREPSFHRDRAGQRAYGEDLGMKEFRTGY</sequence>
<dbReference type="InterPro" id="IPR044926">
    <property type="entry name" value="RGS_subdomain_2"/>
</dbReference>
<feature type="compositionally biased region" description="Basic and acidic residues" evidence="1">
    <location>
        <begin position="373"/>
        <end position="416"/>
    </location>
</feature>
<reference evidence="2" key="1">
    <citation type="submission" date="2020-05" db="EMBL/GenBank/DDBJ databases">
        <title>Phylogenomic resolution of chytrid fungi.</title>
        <authorList>
            <person name="Stajich J.E."/>
            <person name="Amses K."/>
            <person name="Simmons R."/>
            <person name="Seto K."/>
            <person name="Myers J."/>
            <person name="Bonds A."/>
            <person name="Quandt C.A."/>
            <person name="Barry K."/>
            <person name="Liu P."/>
            <person name="Grigoriev I."/>
            <person name="Longcore J.E."/>
            <person name="James T.Y."/>
        </authorList>
    </citation>
    <scope>NUCLEOTIDE SEQUENCE</scope>
    <source>
        <strain evidence="2">JEL0318</strain>
    </source>
</reference>
<dbReference type="AlphaFoldDB" id="A0AAD5SD04"/>
<keyword evidence="3" id="KW-1185">Reference proteome</keyword>
<evidence type="ECO:0000313" key="3">
    <source>
        <dbReference type="Proteomes" id="UP001212841"/>
    </source>
</evidence>
<feature type="compositionally biased region" description="Basic and acidic residues" evidence="1">
    <location>
        <begin position="475"/>
        <end position="504"/>
    </location>
</feature>
<feature type="compositionally biased region" description="Basic and acidic residues" evidence="1">
    <location>
        <begin position="288"/>
        <end position="321"/>
    </location>
</feature>
<gene>
    <name evidence="2" type="ORF">HK097_008395</name>
</gene>
<feature type="compositionally biased region" description="Polar residues" evidence="1">
    <location>
        <begin position="342"/>
        <end position="354"/>
    </location>
</feature>
<accession>A0AAD5SD04</accession>
<feature type="region of interest" description="Disordered" evidence="1">
    <location>
        <begin position="288"/>
        <end position="417"/>
    </location>
</feature>
<dbReference type="Proteomes" id="UP001212841">
    <property type="component" value="Unassembled WGS sequence"/>
</dbReference>
<dbReference type="InterPro" id="IPR036305">
    <property type="entry name" value="RGS_sf"/>
</dbReference>
<comment type="caution">
    <text evidence="2">The sequence shown here is derived from an EMBL/GenBank/DDBJ whole genome shotgun (WGS) entry which is preliminary data.</text>
</comment>
<dbReference type="SUPFAM" id="SSF48097">
    <property type="entry name" value="Regulator of G-protein signaling, RGS"/>
    <property type="match status" value="1"/>
</dbReference>
<name>A0AAD5SD04_9FUNG</name>
<organism evidence="2 3">
    <name type="scientific">Rhizophlyctis rosea</name>
    <dbReference type="NCBI Taxonomy" id="64517"/>
    <lineage>
        <taxon>Eukaryota</taxon>
        <taxon>Fungi</taxon>
        <taxon>Fungi incertae sedis</taxon>
        <taxon>Chytridiomycota</taxon>
        <taxon>Chytridiomycota incertae sedis</taxon>
        <taxon>Chytridiomycetes</taxon>
        <taxon>Rhizophlyctidales</taxon>
        <taxon>Rhizophlyctidaceae</taxon>
        <taxon>Rhizophlyctis</taxon>
    </lineage>
</organism>
<proteinExistence type="predicted"/>
<evidence type="ECO:0000256" key="1">
    <source>
        <dbReference type="SAM" id="MobiDB-lite"/>
    </source>
</evidence>
<dbReference type="Gene3D" id="1.10.167.10">
    <property type="entry name" value="Regulator of G-protein Signalling 4, domain 2"/>
    <property type="match status" value="1"/>
</dbReference>
<feature type="region of interest" description="Disordered" evidence="1">
    <location>
        <begin position="71"/>
        <end position="92"/>
    </location>
</feature>